<name>A0A0B0PKT5_GOSAR</name>
<keyword evidence="3" id="KW-1185">Reference proteome</keyword>
<proteinExistence type="predicted"/>
<protein>
    <submittedName>
        <fullName evidence="2">Uncharacterized protein</fullName>
    </submittedName>
</protein>
<dbReference type="Proteomes" id="UP000032142">
    <property type="component" value="Unassembled WGS sequence"/>
</dbReference>
<reference evidence="3" key="1">
    <citation type="submission" date="2014-09" db="EMBL/GenBank/DDBJ databases">
        <authorList>
            <person name="Mudge J."/>
            <person name="Ramaraj T."/>
            <person name="Lindquist I.E."/>
            <person name="Bharti A.K."/>
            <person name="Sundararajan A."/>
            <person name="Cameron C.T."/>
            <person name="Woodward J.E."/>
            <person name="May G.D."/>
            <person name="Brubaker C."/>
            <person name="Broadhvest J."/>
            <person name="Wilkins T.A."/>
        </authorList>
    </citation>
    <scope>NUCLEOTIDE SEQUENCE</scope>
    <source>
        <strain evidence="3">cv. AKA8401</strain>
    </source>
</reference>
<dbReference type="EMBL" id="KN427047">
    <property type="protein sequence ID" value="KHG23996.1"/>
    <property type="molecule type" value="Genomic_DNA"/>
</dbReference>
<evidence type="ECO:0000313" key="2">
    <source>
        <dbReference type="EMBL" id="KHG23996.1"/>
    </source>
</evidence>
<evidence type="ECO:0000313" key="3">
    <source>
        <dbReference type="Proteomes" id="UP000032142"/>
    </source>
</evidence>
<sequence length="29" mass="3299">MNFANNPRACSLTPKSIKQNNIKHRSKLS</sequence>
<organism evidence="2 3">
    <name type="scientific">Gossypium arboreum</name>
    <name type="common">Tree cotton</name>
    <name type="synonym">Gossypium nanking</name>
    <dbReference type="NCBI Taxonomy" id="29729"/>
    <lineage>
        <taxon>Eukaryota</taxon>
        <taxon>Viridiplantae</taxon>
        <taxon>Streptophyta</taxon>
        <taxon>Embryophyta</taxon>
        <taxon>Tracheophyta</taxon>
        <taxon>Spermatophyta</taxon>
        <taxon>Magnoliopsida</taxon>
        <taxon>eudicotyledons</taxon>
        <taxon>Gunneridae</taxon>
        <taxon>Pentapetalae</taxon>
        <taxon>rosids</taxon>
        <taxon>malvids</taxon>
        <taxon>Malvales</taxon>
        <taxon>Malvaceae</taxon>
        <taxon>Malvoideae</taxon>
        <taxon>Gossypium</taxon>
    </lineage>
</organism>
<gene>
    <name evidence="2" type="ORF">F383_30371</name>
</gene>
<feature type="region of interest" description="Disordered" evidence="1">
    <location>
        <begin position="1"/>
        <end position="29"/>
    </location>
</feature>
<dbReference type="AlphaFoldDB" id="A0A0B0PKT5"/>
<evidence type="ECO:0000256" key="1">
    <source>
        <dbReference type="SAM" id="MobiDB-lite"/>
    </source>
</evidence>
<accession>A0A0B0PKT5</accession>